<keyword evidence="5 8" id="KW-0677">Repeat</keyword>
<dbReference type="InterPro" id="IPR010827">
    <property type="entry name" value="BamA/TamA_POTRA"/>
</dbReference>
<dbReference type="Gene3D" id="2.40.160.50">
    <property type="entry name" value="membrane protein fhac: a member of the omp85/tpsb transporter family"/>
    <property type="match status" value="1"/>
</dbReference>
<gene>
    <name evidence="8 11" type="primary">bamA</name>
    <name evidence="11" type="ORF">ENI96_09830</name>
</gene>
<keyword evidence="6 8" id="KW-0472">Membrane</keyword>
<dbReference type="InterPro" id="IPR039910">
    <property type="entry name" value="D15-like"/>
</dbReference>
<dbReference type="PANTHER" id="PTHR12815">
    <property type="entry name" value="SORTING AND ASSEMBLY MACHINERY SAMM50 PROTEIN FAMILY MEMBER"/>
    <property type="match status" value="1"/>
</dbReference>
<evidence type="ECO:0000256" key="5">
    <source>
        <dbReference type="ARBA" id="ARBA00022737"/>
    </source>
</evidence>
<comment type="function">
    <text evidence="8">Part of the outer membrane protein assembly complex, which is involved in assembly and insertion of beta-barrel proteins into the outer membrane.</text>
</comment>
<feature type="chain" id="PRO_5033175912" description="Outer membrane protein assembly factor BamA" evidence="8">
    <location>
        <begin position="27"/>
        <end position="765"/>
    </location>
</feature>
<keyword evidence="3 8" id="KW-0812">Transmembrane</keyword>
<comment type="similarity">
    <text evidence="8">Belongs to the BamA family.</text>
</comment>
<evidence type="ECO:0000256" key="2">
    <source>
        <dbReference type="ARBA" id="ARBA00022452"/>
    </source>
</evidence>
<dbReference type="Gene3D" id="3.10.20.310">
    <property type="entry name" value="membrane protein fhac"/>
    <property type="match status" value="5"/>
</dbReference>
<organism evidence="11">
    <name type="scientific">Sedimenticola thiotaurini</name>
    <dbReference type="NCBI Taxonomy" id="1543721"/>
    <lineage>
        <taxon>Bacteria</taxon>
        <taxon>Pseudomonadati</taxon>
        <taxon>Pseudomonadota</taxon>
        <taxon>Gammaproteobacteria</taxon>
        <taxon>Chromatiales</taxon>
        <taxon>Sedimenticolaceae</taxon>
        <taxon>Sedimenticola</taxon>
    </lineage>
</organism>
<feature type="signal peptide" evidence="8">
    <location>
        <begin position="1"/>
        <end position="26"/>
    </location>
</feature>
<evidence type="ECO:0000256" key="8">
    <source>
        <dbReference type="HAMAP-Rule" id="MF_01430"/>
    </source>
</evidence>
<keyword evidence="4 8" id="KW-0732">Signal</keyword>
<evidence type="ECO:0000256" key="7">
    <source>
        <dbReference type="ARBA" id="ARBA00023237"/>
    </source>
</evidence>
<dbReference type="InterPro" id="IPR023707">
    <property type="entry name" value="OM_assembly_BamA"/>
</dbReference>
<feature type="domain" description="POTRA" evidence="10">
    <location>
        <begin position="29"/>
        <end position="96"/>
    </location>
</feature>
<evidence type="ECO:0000259" key="10">
    <source>
        <dbReference type="PROSITE" id="PS51779"/>
    </source>
</evidence>
<feature type="domain" description="POTRA" evidence="10">
    <location>
        <begin position="97"/>
        <end position="177"/>
    </location>
</feature>
<dbReference type="EMBL" id="DRKP01000112">
    <property type="protein sequence ID" value="HEB96713.1"/>
    <property type="molecule type" value="Genomic_DNA"/>
</dbReference>
<dbReference type="AlphaFoldDB" id="A0A831RL55"/>
<reference evidence="11" key="1">
    <citation type="journal article" date="2020" name="mSystems">
        <title>Genome- and Community-Level Interaction Insights into Carbon Utilization and Element Cycling Functions of Hydrothermarchaeota in Hydrothermal Sediment.</title>
        <authorList>
            <person name="Zhou Z."/>
            <person name="Liu Y."/>
            <person name="Xu W."/>
            <person name="Pan J."/>
            <person name="Luo Z.H."/>
            <person name="Li M."/>
        </authorList>
    </citation>
    <scope>NUCLEOTIDE SEQUENCE [LARGE SCALE GENOMIC DNA]</scope>
    <source>
        <strain evidence="11">HyVt-443</strain>
    </source>
</reference>
<comment type="subcellular location">
    <subcellularLocation>
        <location evidence="8">Cell outer membrane</location>
    </subcellularLocation>
    <subcellularLocation>
        <location evidence="1">Membrane</location>
    </subcellularLocation>
</comment>
<dbReference type="InterPro" id="IPR000184">
    <property type="entry name" value="Bac_surfAg_D15"/>
</dbReference>
<dbReference type="NCBIfam" id="TIGR03303">
    <property type="entry name" value="OM_YaeT"/>
    <property type="match status" value="1"/>
</dbReference>
<dbReference type="FunFam" id="3.10.20.310:FF:000003">
    <property type="entry name" value="Outer membrane protein assembly factor BamA"/>
    <property type="match status" value="1"/>
</dbReference>
<keyword evidence="7 8" id="KW-0998">Cell outer membrane</keyword>
<dbReference type="GO" id="GO:1990063">
    <property type="term" value="C:Bam protein complex"/>
    <property type="evidence" value="ECO:0007669"/>
    <property type="project" value="TreeGrafter"/>
</dbReference>
<sequence precursor="true">MTTRVLRILRCLLLLGALLASLAALGEGFVVKDIRVEGLQRISAGTVFNYLPVQLGQELDDRATARIIHDLYKTGFFKDVKLERDGDVLVIRVRERPAIAKIDISGNKTIDTDQLLASLRDTGLSEGRVFNRFVLDRIEQELRRLFFNQGKYNVRIDTTVTPLERNRVAIDITITEGETARIRQINIVGNQSFDDSELLDVFELAPTNLLSFISKDDQYSRQKLAGDLEKLRSYYLDRGFINFRIVSTQVSITPDNSDIYITINLHEGDVYHITDIKLAGDLVAPPESFYPLIHLKRGQVFSRKEVVGSADRITGMLGDAGYAFANVNSVPDVDDEKKEVVITFFVDPGKRVYTRRINITGNHQTRDEVLRREMRQMEAAWFSAAKVRASRERLQRLGYFEEVNVETPAVPGSTDQVDVNIAVTERAMGNLSAGLGFSQSQGLIFNASISQNNFLGTGKRVSFAFNNSSANTFYSLGYTNPYSTVDGVSRGFILSYRKTDFQEVDVARYLIDNTRLGVNFGIPTSETDQLILNLDFFDTRFKLGGGASEELIRFAEDNGTSYLYFQPTLSWSHDSRDSSLMPTEGGYQRVSGSFSIPGSELEYYRFSYTNKYYFPLTRVFTFALKGDIGYGDSFGDTTQLPPWRNFFAGGLKTVRGFKEFSLGPRDSNGDPLGGNFRLVGNAEILFPAPFKLMEKTVRLGLFVDAGNVYDTRNIGFDFAEIRMSAGVSGFWLSPFGAFGVSLGFPLNDKPDDDVEIFQFSFGSAF</sequence>
<keyword evidence="2 8" id="KW-1134">Transmembrane beta strand</keyword>
<evidence type="ECO:0000313" key="11">
    <source>
        <dbReference type="EMBL" id="HEB96713.1"/>
    </source>
</evidence>
<dbReference type="PIRSF" id="PIRSF006076">
    <property type="entry name" value="OM_assembly_OMP85"/>
    <property type="match status" value="1"/>
</dbReference>
<protein>
    <recommendedName>
        <fullName evidence="8 9">Outer membrane protein assembly factor BamA</fullName>
    </recommendedName>
</protein>
<evidence type="ECO:0000256" key="1">
    <source>
        <dbReference type="ARBA" id="ARBA00004370"/>
    </source>
</evidence>
<feature type="domain" description="POTRA" evidence="10">
    <location>
        <begin position="352"/>
        <end position="426"/>
    </location>
</feature>
<accession>A0A831RL55</accession>
<comment type="caution">
    <text evidence="11">The sequence shown here is derived from an EMBL/GenBank/DDBJ whole genome shotgun (WGS) entry which is preliminary data.</text>
</comment>
<dbReference type="PROSITE" id="PS51779">
    <property type="entry name" value="POTRA"/>
    <property type="match status" value="4"/>
</dbReference>
<dbReference type="Pfam" id="PF01103">
    <property type="entry name" value="Omp85"/>
    <property type="match status" value="1"/>
</dbReference>
<dbReference type="GO" id="GO:0043165">
    <property type="term" value="P:Gram-negative-bacterium-type cell outer membrane assembly"/>
    <property type="evidence" value="ECO:0007669"/>
    <property type="project" value="UniProtKB-UniRule"/>
</dbReference>
<dbReference type="Proteomes" id="UP000886251">
    <property type="component" value="Unassembled WGS sequence"/>
</dbReference>
<comment type="subunit">
    <text evidence="8">Part of the Bam complex.</text>
</comment>
<name>A0A831RL55_9GAMM</name>
<dbReference type="InterPro" id="IPR034746">
    <property type="entry name" value="POTRA"/>
</dbReference>
<evidence type="ECO:0000256" key="3">
    <source>
        <dbReference type="ARBA" id="ARBA00022692"/>
    </source>
</evidence>
<dbReference type="PANTHER" id="PTHR12815:SF23">
    <property type="entry name" value="OUTER MEMBRANE PROTEIN ASSEMBLY FACTOR BAMA"/>
    <property type="match status" value="1"/>
</dbReference>
<feature type="domain" description="POTRA" evidence="10">
    <location>
        <begin position="180"/>
        <end position="268"/>
    </location>
</feature>
<dbReference type="HAMAP" id="MF_01430">
    <property type="entry name" value="OM_assembly_BamA"/>
    <property type="match status" value="1"/>
</dbReference>
<dbReference type="Pfam" id="PF07244">
    <property type="entry name" value="POTRA"/>
    <property type="match status" value="4"/>
</dbReference>
<evidence type="ECO:0000256" key="4">
    <source>
        <dbReference type="ARBA" id="ARBA00022729"/>
    </source>
</evidence>
<evidence type="ECO:0000256" key="6">
    <source>
        <dbReference type="ARBA" id="ARBA00023136"/>
    </source>
</evidence>
<evidence type="ECO:0000256" key="9">
    <source>
        <dbReference type="NCBIfam" id="TIGR03303"/>
    </source>
</evidence>
<proteinExistence type="inferred from homology"/>
<dbReference type="FunFam" id="3.10.20.310:FF:000002">
    <property type="entry name" value="Outer membrane protein assembly factor BamA"/>
    <property type="match status" value="1"/>
</dbReference>
<dbReference type="GO" id="GO:0051205">
    <property type="term" value="P:protein insertion into membrane"/>
    <property type="evidence" value="ECO:0007669"/>
    <property type="project" value="UniProtKB-UniRule"/>
</dbReference>